<dbReference type="FunFam" id="3.40.309.10:FF:000009">
    <property type="entry name" value="Aldehyde dehydrogenase A"/>
    <property type="match status" value="1"/>
</dbReference>
<keyword evidence="2 4" id="KW-0560">Oxidoreductase</keyword>
<evidence type="ECO:0000256" key="1">
    <source>
        <dbReference type="ARBA" id="ARBA00009986"/>
    </source>
</evidence>
<dbReference type="InterPro" id="IPR029510">
    <property type="entry name" value="Ald_DH_CS_GLU"/>
</dbReference>
<feature type="active site" evidence="3">
    <location>
        <position position="259"/>
    </location>
</feature>
<gene>
    <name evidence="6" type="ORF">SAMN04488563_7085</name>
</gene>
<dbReference type="InterPro" id="IPR015590">
    <property type="entry name" value="Aldehyde_DH_dom"/>
</dbReference>
<organism evidence="6 7">
    <name type="scientific">Jiangella alkaliphila</name>
    <dbReference type="NCBI Taxonomy" id="419479"/>
    <lineage>
        <taxon>Bacteria</taxon>
        <taxon>Bacillati</taxon>
        <taxon>Actinomycetota</taxon>
        <taxon>Actinomycetes</taxon>
        <taxon>Jiangellales</taxon>
        <taxon>Jiangellaceae</taxon>
        <taxon>Jiangella</taxon>
    </lineage>
</organism>
<dbReference type="RefSeq" id="WP_046768971.1">
    <property type="nucleotide sequence ID" value="NZ_KQ061229.1"/>
</dbReference>
<dbReference type="AlphaFoldDB" id="A0A1H2M598"/>
<dbReference type="PANTHER" id="PTHR11699">
    <property type="entry name" value="ALDEHYDE DEHYDROGENASE-RELATED"/>
    <property type="match status" value="1"/>
</dbReference>
<proteinExistence type="inferred from homology"/>
<dbReference type="PROSITE" id="PS00687">
    <property type="entry name" value="ALDEHYDE_DEHYDR_GLU"/>
    <property type="match status" value="1"/>
</dbReference>
<dbReference type="STRING" id="419479.SAMN04488563_7085"/>
<reference evidence="7" key="1">
    <citation type="submission" date="2016-10" db="EMBL/GenBank/DDBJ databases">
        <authorList>
            <person name="Varghese N."/>
            <person name="Submissions S."/>
        </authorList>
    </citation>
    <scope>NUCLEOTIDE SEQUENCE [LARGE SCALE GENOMIC DNA]</scope>
    <source>
        <strain evidence="7">DSM 45079</strain>
    </source>
</reference>
<dbReference type="SUPFAM" id="SSF53720">
    <property type="entry name" value="ALDH-like"/>
    <property type="match status" value="1"/>
</dbReference>
<accession>A0A1H2M598</accession>
<comment type="similarity">
    <text evidence="1 4">Belongs to the aldehyde dehydrogenase family.</text>
</comment>
<evidence type="ECO:0000256" key="2">
    <source>
        <dbReference type="ARBA" id="ARBA00023002"/>
    </source>
</evidence>
<evidence type="ECO:0000313" key="6">
    <source>
        <dbReference type="EMBL" id="SDU88349.1"/>
    </source>
</evidence>
<evidence type="ECO:0000259" key="5">
    <source>
        <dbReference type="Pfam" id="PF00171"/>
    </source>
</evidence>
<dbReference type="NCBIfam" id="NF006916">
    <property type="entry name" value="PRK09407.1"/>
    <property type="match status" value="1"/>
</dbReference>
<dbReference type="InterPro" id="IPR016163">
    <property type="entry name" value="Ald_DH_C"/>
</dbReference>
<dbReference type="GO" id="GO:0016620">
    <property type="term" value="F:oxidoreductase activity, acting on the aldehyde or oxo group of donors, NAD or NADP as acceptor"/>
    <property type="evidence" value="ECO:0007669"/>
    <property type="project" value="InterPro"/>
</dbReference>
<sequence>MSSTVSVDTVVDRALLDRLTDRVVARPRAERVATVAPFSGTPLAEVPLSTTDDVATAFAAARDAAHWWAARPVAERARIIGHIHDLVLDRRAEIADLVQAEAGKARRDAFEEVADVALAARYVAVRAPRVLRERRRLGLLPGLTRAIEGHRPKGVVGVISPWNYPLTLAISDCLPAFVAGNAIVHKPDQQAVLTALLARSIAIEAGLPEALWQIVSGDGPVIGGAVVEHADYVSFTGSTATGRVIAARLGERLVGASLELGGKNPMLVLDDADLDRAAEAAVRACFSNAGQLCMSMERVYVAASVREPFLERFLARVESMRVGAAFDYSRDMGSLMSQAQLDKVRAHVDDAVAKGARVLTGGRARPDLGPWFHEPTVLDGVRPGMLAADLETFGPVVSVYPVASDDEALHLANDTPFGLNASVWTSNLRRGVDVARRLRSGIVNVNEGYTAAWGSHDLPIGGMGASGLGRRHGREGILRYTEPQAIAVQRVHNIAPPAGMSYDTFTETMAKSLRVLRRTGRA</sequence>
<dbReference type="InterPro" id="IPR016161">
    <property type="entry name" value="Ald_DH/histidinol_DH"/>
</dbReference>
<name>A0A1H2M598_9ACTN</name>
<dbReference type="Pfam" id="PF00171">
    <property type="entry name" value="Aldedh"/>
    <property type="match status" value="1"/>
</dbReference>
<feature type="domain" description="Aldehyde dehydrogenase" evidence="5">
    <location>
        <begin position="29"/>
        <end position="485"/>
    </location>
</feature>
<dbReference type="InterPro" id="IPR016162">
    <property type="entry name" value="Ald_DH_N"/>
</dbReference>
<evidence type="ECO:0000256" key="4">
    <source>
        <dbReference type="RuleBase" id="RU003345"/>
    </source>
</evidence>
<dbReference type="EMBL" id="LT629791">
    <property type="protein sequence ID" value="SDU88349.1"/>
    <property type="molecule type" value="Genomic_DNA"/>
</dbReference>
<dbReference type="Gene3D" id="3.40.605.10">
    <property type="entry name" value="Aldehyde Dehydrogenase, Chain A, domain 1"/>
    <property type="match status" value="1"/>
</dbReference>
<evidence type="ECO:0000313" key="7">
    <source>
        <dbReference type="Proteomes" id="UP000182977"/>
    </source>
</evidence>
<dbReference type="Proteomes" id="UP000182977">
    <property type="component" value="Chromosome I"/>
</dbReference>
<dbReference type="OrthoDB" id="6882680at2"/>
<protein>
    <submittedName>
        <fullName evidence="6">Succinate-semialdehyde dehydrogenase / glutarate-semialdehyde dehydrogenase</fullName>
    </submittedName>
</protein>
<dbReference type="Gene3D" id="3.40.309.10">
    <property type="entry name" value="Aldehyde Dehydrogenase, Chain A, domain 2"/>
    <property type="match status" value="1"/>
</dbReference>
<keyword evidence="7" id="KW-1185">Reference proteome</keyword>
<evidence type="ECO:0000256" key="3">
    <source>
        <dbReference type="PROSITE-ProRule" id="PRU10007"/>
    </source>
</evidence>